<dbReference type="InterPro" id="IPR017441">
    <property type="entry name" value="Protein_kinase_ATP_BS"/>
</dbReference>
<keyword evidence="3" id="KW-0418">Kinase</keyword>
<name>A0ABQ4X3Y2_9ASTR</name>
<feature type="domain" description="Protein kinase" evidence="2">
    <location>
        <begin position="137"/>
        <end position="213"/>
    </location>
</feature>
<dbReference type="EMBL" id="BQNB010009181">
    <property type="protein sequence ID" value="GJS59886.1"/>
    <property type="molecule type" value="Genomic_DNA"/>
</dbReference>
<dbReference type="InterPro" id="IPR011009">
    <property type="entry name" value="Kinase-like_dom_sf"/>
</dbReference>
<dbReference type="InterPro" id="IPR001245">
    <property type="entry name" value="Ser-Thr/Tyr_kinase_cat_dom"/>
</dbReference>
<dbReference type="PANTHER" id="PTHR27003">
    <property type="entry name" value="OS07G0166700 PROTEIN"/>
    <property type="match status" value="1"/>
</dbReference>
<protein>
    <submittedName>
        <fullName evidence="3">Protein kinase, ATP binding site-containing protein</fullName>
    </submittedName>
</protein>
<comment type="caution">
    <text evidence="3">The sequence shown here is derived from an EMBL/GenBank/DDBJ whole genome shotgun (WGS) entry which is preliminary data.</text>
</comment>
<dbReference type="InterPro" id="IPR045272">
    <property type="entry name" value="ANXUR1/2-like"/>
</dbReference>
<feature type="binding site" evidence="1">
    <location>
        <position position="168"/>
    </location>
    <ligand>
        <name>ATP</name>
        <dbReference type="ChEBI" id="CHEBI:30616"/>
    </ligand>
</feature>
<accession>A0ABQ4X3Y2</accession>
<dbReference type="Gene3D" id="3.30.200.20">
    <property type="entry name" value="Phosphorylase Kinase, domain 1"/>
    <property type="match status" value="1"/>
</dbReference>
<proteinExistence type="predicted"/>
<evidence type="ECO:0000313" key="4">
    <source>
        <dbReference type="Proteomes" id="UP001151760"/>
    </source>
</evidence>
<dbReference type="GO" id="GO:0016301">
    <property type="term" value="F:kinase activity"/>
    <property type="evidence" value="ECO:0007669"/>
    <property type="project" value="UniProtKB-KW"/>
</dbReference>
<evidence type="ECO:0000256" key="1">
    <source>
        <dbReference type="PROSITE-ProRule" id="PRU10141"/>
    </source>
</evidence>
<keyword evidence="1" id="KW-0547">Nucleotide-binding</keyword>
<sequence length="213" mass="24117">MSYSEENLENFLIPVKEIERANKFSSFMCLGSHGYSRGDLSEPHETTVPLGRRLKIAEGNSKRAQFTSFTQSLGRNAYKCISLNIKDRPTMDEIVKTLAEAFDIHNHGAASTISRINQKLEDFRIPLKDINSSIGVKGQETRIGDGGFGVVYKGQPSGSWQNRSVAIKCLRPESYQGEHEFRNELNMIFNFNHENIIPFIGYCDEGNEKDKVY</sequence>
<keyword evidence="1" id="KW-0067">ATP-binding</keyword>
<dbReference type="PANTHER" id="PTHR27003:SF359">
    <property type="entry name" value="SERINE_THREONINE-PROTEIN KINASE UNC-51-RELATED"/>
    <property type="match status" value="1"/>
</dbReference>
<dbReference type="PROSITE" id="PS00107">
    <property type="entry name" value="PROTEIN_KINASE_ATP"/>
    <property type="match status" value="1"/>
</dbReference>
<evidence type="ECO:0000259" key="2">
    <source>
        <dbReference type="PROSITE" id="PS50011"/>
    </source>
</evidence>
<dbReference type="Proteomes" id="UP001151760">
    <property type="component" value="Unassembled WGS sequence"/>
</dbReference>
<reference evidence="3" key="1">
    <citation type="journal article" date="2022" name="Int. J. Mol. Sci.">
        <title>Draft Genome of Tanacetum Coccineum: Genomic Comparison of Closely Related Tanacetum-Family Plants.</title>
        <authorList>
            <person name="Yamashiro T."/>
            <person name="Shiraishi A."/>
            <person name="Nakayama K."/>
            <person name="Satake H."/>
        </authorList>
    </citation>
    <scope>NUCLEOTIDE SEQUENCE</scope>
</reference>
<gene>
    <name evidence="3" type="ORF">Tco_0654670</name>
</gene>
<organism evidence="3 4">
    <name type="scientific">Tanacetum coccineum</name>
    <dbReference type="NCBI Taxonomy" id="301880"/>
    <lineage>
        <taxon>Eukaryota</taxon>
        <taxon>Viridiplantae</taxon>
        <taxon>Streptophyta</taxon>
        <taxon>Embryophyta</taxon>
        <taxon>Tracheophyta</taxon>
        <taxon>Spermatophyta</taxon>
        <taxon>Magnoliopsida</taxon>
        <taxon>eudicotyledons</taxon>
        <taxon>Gunneridae</taxon>
        <taxon>Pentapetalae</taxon>
        <taxon>asterids</taxon>
        <taxon>campanulids</taxon>
        <taxon>Asterales</taxon>
        <taxon>Asteraceae</taxon>
        <taxon>Asteroideae</taxon>
        <taxon>Anthemideae</taxon>
        <taxon>Anthemidinae</taxon>
        <taxon>Tanacetum</taxon>
    </lineage>
</organism>
<keyword evidence="3" id="KW-0808">Transferase</keyword>
<evidence type="ECO:0000313" key="3">
    <source>
        <dbReference type="EMBL" id="GJS59886.1"/>
    </source>
</evidence>
<dbReference type="Pfam" id="PF07714">
    <property type="entry name" value="PK_Tyr_Ser-Thr"/>
    <property type="match status" value="1"/>
</dbReference>
<dbReference type="SUPFAM" id="SSF56112">
    <property type="entry name" value="Protein kinase-like (PK-like)"/>
    <property type="match status" value="1"/>
</dbReference>
<keyword evidence="4" id="KW-1185">Reference proteome</keyword>
<dbReference type="PROSITE" id="PS50011">
    <property type="entry name" value="PROTEIN_KINASE_DOM"/>
    <property type="match status" value="1"/>
</dbReference>
<dbReference type="InterPro" id="IPR000719">
    <property type="entry name" value="Prot_kinase_dom"/>
</dbReference>
<reference evidence="3" key="2">
    <citation type="submission" date="2022-01" db="EMBL/GenBank/DDBJ databases">
        <authorList>
            <person name="Yamashiro T."/>
            <person name="Shiraishi A."/>
            <person name="Satake H."/>
            <person name="Nakayama K."/>
        </authorList>
    </citation>
    <scope>NUCLEOTIDE SEQUENCE</scope>
</reference>